<geneLocation type="plasmid" evidence="1">
    <name>pHNTS45-1</name>
</geneLocation>
<sequence length="72" mass="8115">MLSVSGLWLNRGKGWIGGTYQNCNRLRRATAPLTFSAMANICWRLYAARRHKDSIFITVATGTAEISVEHKF</sequence>
<name>A0A3S5I464_CITFR</name>
<protein>
    <submittedName>
        <fullName evidence="1">Uncharacterized protein</fullName>
    </submittedName>
</protein>
<reference evidence="1" key="1">
    <citation type="submission" date="2018-11" db="EMBL/GenBank/DDBJ databases">
        <title>Complete sequence of plasmid pHNTS45-1.</title>
        <authorList>
            <person name="Liu J.H."/>
            <person name="Huang X.Y."/>
            <person name="Lv L.C."/>
        </authorList>
    </citation>
    <scope>NUCLEOTIDE SEQUENCE</scope>
    <source>
        <strain evidence="1">TS45CTX</strain>
        <plasmid evidence="1">pHNTS45-1</plasmid>
    </source>
</reference>
<dbReference type="EMBL" id="MK167988">
    <property type="protein sequence ID" value="AZZ88318.1"/>
    <property type="molecule type" value="Genomic_DNA"/>
</dbReference>
<keyword evidence="1" id="KW-0614">Plasmid</keyword>
<evidence type="ECO:0000313" key="1">
    <source>
        <dbReference type="EMBL" id="AZZ88318.1"/>
    </source>
</evidence>
<accession>A0A3S5I464</accession>
<proteinExistence type="predicted"/>
<dbReference type="AlphaFoldDB" id="A0A3S5I464"/>
<organism evidence="1">
    <name type="scientific">Citrobacter freundii</name>
    <dbReference type="NCBI Taxonomy" id="546"/>
    <lineage>
        <taxon>Bacteria</taxon>
        <taxon>Pseudomonadati</taxon>
        <taxon>Pseudomonadota</taxon>
        <taxon>Gammaproteobacteria</taxon>
        <taxon>Enterobacterales</taxon>
        <taxon>Enterobacteriaceae</taxon>
        <taxon>Citrobacter</taxon>
        <taxon>Citrobacter freundii complex</taxon>
    </lineage>
</organism>